<feature type="region of interest" description="Disordered" evidence="1">
    <location>
        <begin position="422"/>
        <end position="441"/>
    </location>
</feature>
<keyword evidence="3" id="KW-1185">Reference proteome</keyword>
<feature type="region of interest" description="Disordered" evidence="1">
    <location>
        <begin position="141"/>
        <end position="187"/>
    </location>
</feature>
<feature type="compositionally biased region" description="Polar residues" evidence="1">
    <location>
        <begin position="162"/>
        <end position="181"/>
    </location>
</feature>
<reference evidence="2 3" key="1">
    <citation type="submission" date="2024-08" db="EMBL/GenBank/DDBJ databases">
        <authorList>
            <person name="Cucini C."/>
            <person name="Frati F."/>
        </authorList>
    </citation>
    <scope>NUCLEOTIDE SEQUENCE [LARGE SCALE GENOMIC DNA]</scope>
</reference>
<organism evidence="2 3">
    <name type="scientific">Orchesella dallaii</name>
    <dbReference type="NCBI Taxonomy" id="48710"/>
    <lineage>
        <taxon>Eukaryota</taxon>
        <taxon>Metazoa</taxon>
        <taxon>Ecdysozoa</taxon>
        <taxon>Arthropoda</taxon>
        <taxon>Hexapoda</taxon>
        <taxon>Collembola</taxon>
        <taxon>Entomobryomorpha</taxon>
        <taxon>Entomobryoidea</taxon>
        <taxon>Orchesellidae</taxon>
        <taxon>Orchesellinae</taxon>
        <taxon>Orchesella</taxon>
    </lineage>
</organism>
<dbReference type="EMBL" id="CAXLJM020000051">
    <property type="protein sequence ID" value="CAL8115392.1"/>
    <property type="molecule type" value="Genomic_DNA"/>
</dbReference>
<accession>A0ABP1R2W1</accession>
<proteinExistence type="predicted"/>
<protein>
    <submittedName>
        <fullName evidence="2">Uncharacterized protein</fullName>
    </submittedName>
</protein>
<sequence>MLSDFTTESMMNTMKPRRANATPASLAKEGARIRRIRMIPSSQYAARTRKFVTEDSNSSSEMPSSPILNDSPAMAPATSGMPSCPIVNDNLAMAPATSAMPSCPILDDSPAMTPATSACERESSLIPIGTAGNPVPIPTVVTTKKNPTDGVPKSGLPKNIRTGKTGTSSITNQPTTNNEMQKVTAGGSHESVTLLSLLTSSAGTYSTLIQPTNNNEMKKFTPGGTSKSGMSSNIGTGNAGTSYCTYQPTTNKEMQKVTAGGSSQSETLLSLLTSSTGTYSTMIQPTNNNEMQKFTAGGTSKSGMLSSIGTGNAGTSYGIYQPTTNNGMEKVTALDLSSSGMASNTRKRNAGVATITNQLTNSKETQYGITCAFPASGMPPNNGETNAGGVPSINQFINNNEMKKPTTDGLSTSGMLSNIGKTNAGTSSIMNQPTNDNKKQTATTRSQLLMTSSILCNGGSIINQPPKSSYIRQKVATYHGEPKRVKKRNTRKGYSMPRFTVHQPFDESQTTEFANDDLIDTTDFTPYIGTGNNWRRKVHQPVDSSEKHGVRHVSTLPNGVSTYKIKGLNWTRSTVTQPTTSTQTEEIPASNLPGMEMSSMGTDNSYPPSGFQQPTTYPMAQEDITFPSGTSSAFAHYYRYDGGY</sequence>
<feature type="compositionally biased region" description="Low complexity" evidence="1">
    <location>
        <begin position="56"/>
        <end position="65"/>
    </location>
</feature>
<name>A0ABP1R2W1_9HEXA</name>
<comment type="caution">
    <text evidence="2">The sequence shown here is derived from an EMBL/GenBank/DDBJ whole genome shotgun (WGS) entry which is preliminary data.</text>
</comment>
<evidence type="ECO:0000256" key="1">
    <source>
        <dbReference type="SAM" id="MobiDB-lite"/>
    </source>
</evidence>
<evidence type="ECO:0000313" key="2">
    <source>
        <dbReference type="EMBL" id="CAL8115392.1"/>
    </source>
</evidence>
<feature type="region of interest" description="Disordered" evidence="1">
    <location>
        <begin position="51"/>
        <end position="81"/>
    </location>
</feature>
<gene>
    <name evidence="2" type="ORF">ODALV1_LOCUS16836</name>
</gene>
<evidence type="ECO:0000313" key="3">
    <source>
        <dbReference type="Proteomes" id="UP001642540"/>
    </source>
</evidence>
<dbReference type="Proteomes" id="UP001642540">
    <property type="component" value="Unassembled WGS sequence"/>
</dbReference>